<keyword evidence="1" id="KW-0472">Membrane</keyword>
<dbReference type="Proteomes" id="UP000094197">
    <property type="component" value="Chromosome 1"/>
</dbReference>
<organism evidence="3 4">
    <name type="scientific">Leptospira tipperaryensis</name>
    <dbReference type="NCBI Taxonomy" id="2564040"/>
    <lineage>
        <taxon>Bacteria</taxon>
        <taxon>Pseudomonadati</taxon>
        <taxon>Spirochaetota</taxon>
        <taxon>Spirochaetia</taxon>
        <taxon>Leptospirales</taxon>
        <taxon>Leptospiraceae</taxon>
        <taxon>Leptospira</taxon>
    </lineage>
</organism>
<evidence type="ECO:0000313" key="4">
    <source>
        <dbReference type="Proteomes" id="UP000094197"/>
    </source>
</evidence>
<dbReference type="InterPro" id="IPR006665">
    <property type="entry name" value="OmpA-like"/>
</dbReference>
<dbReference type="RefSeq" id="WP_069605985.1">
    <property type="nucleotide sequence ID" value="NZ_CP015217.1"/>
</dbReference>
<proteinExistence type="predicted"/>
<feature type="domain" description="OmpA-like" evidence="2">
    <location>
        <begin position="91"/>
        <end position="211"/>
    </location>
</feature>
<dbReference type="CDD" id="cd07185">
    <property type="entry name" value="OmpA_C-like"/>
    <property type="match status" value="1"/>
</dbReference>
<dbReference type="OrthoDB" id="9783110at2"/>
<name>A0A1D7UT30_9LEPT</name>
<dbReference type="EMBL" id="CP015217">
    <property type="protein sequence ID" value="AOP32736.1"/>
    <property type="molecule type" value="Genomic_DNA"/>
</dbReference>
<keyword evidence="4" id="KW-1185">Reference proteome</keyword>
<gene>
    <name evidence="3" type="ORF">A0128_01925</name>
</gene>
<dbReference type="Pfam" id="PF00691">
    <property type="entry name" value="OmpA"/>
    <property type="match status" value="1"/>
</dbReference>
<dbReference type="Gene3D" id="3.30.1330.60">
    <property type="entry name" value="OmpA-like domain"/>
    <property type="match status" value="1"/>
</dbReference>
<dbReference type="KEGG" id="laj:A0128_01925"/>
<evidence type="ECO:0000256" key="1">
    <source>
        <dbReference type="PROSITE-ProRule" id="PRU00473"/>
    </source>
</evidence>
<keyword evidence="3" id="KW-0969">Cilium</keyword>
<keyword evidence="3" id="KW-0966">Cell projection</keyword>
<dbReference type="InterPro" id="IPR050330">
    <property type="entry name" value="Bact_OuterMem_StrucFunc"/>
</dbReference>
<dbReference type="InterPro" id="IPR036737">
    <property type="entry name" value="OmpA-like_sf"/>
</dbReference>
<dbReference type="PANTHER" id="PTHR30329:SF21">
    <property type="entry name" value="LIPOPROTEIN YIAD-RELATED"/>
    <property type="match status" value="1"/>
</dbReference>
<evidence type="ECO:0000259" key="2">
    <source>
        <dbReference type="PROSITE" id="PS51123"/>
    </source>
</evidence>
<dbReference type="GO" id="GO:0016020">
    <property type="term" value="C:membrane"/>
    <property type="evidence" value="ECO:0007669"/>
    <property type="project" value="UniProtKB-UniRule"/>
</dbReference>
<dbReference type="SUPFAM" id="SSF103088">
    <property type="entry name" value="OmpA-like"/>
    <property type="match status" value="1"/>
</dbReference>
<evidence type="ECO:0000313" key="3">
    <source>
        <dbReference type="EMBL" id="AOP32736.1"/>
    </source>
</evidence>
<dbReference type="PANTHER" id="PTHR30329">
    <property type="entry name" value="STATOR ELEMENT OF FLAGELLAR MOTOR COMPLEX"/>
    <property type="match status" value="1"/>
</dbReference>
<protein>
    <submittedName>
        <fullName evidence="3">Endoflagellar motor protein</fullName>
    </submittedName>
</protein>
<dbReference type="PROSITE" id="PS51123">
    <property type="entry name" value="OMPA_2"/>
    <property type="match status" value="1"/>
</dbReference>
<keyword evidence="3" id="KW-0282">Flagellum</keyword>
<sequence length="225" mass="24996">MQFKTLLTLIFFVSFGNCVSNSKYDSLLKAYEDSKLENQRIVSEKEGLFNSLEELKRIQEESDKRIREYKGLMATFQSMIDSGKLKIKIIDGRMVVVLSSDILFPVGSAFLSPSGTAAIREVTTLLASLEGKRFQIEGHTDDTPTGIKGYTNWELASSRALNVLHTMVKAGMPEIRISAASMGASRPALPNTSPENRSANRRIEIVIVPDLSNLPGMEELKKYSN</sequence>
<reference evidence="3 4" key="1">
    <citation type="submission" date="2016-04" db="EMBL/GenBank/DDBJ databases">
        <title>Complete genome seqeunce of Leptospira alstonii serovar Room22.</title>
        <authorList>
            <person name="Nally J.E."/>
            <person name="Bayles D.O."/>
            <person name="Hurley D."/>
            <person name="Fanning S."/>
            <person name="McMahon B.J."/>
            <person name="Arent Z."/>
        </authorList>
    </citation>
    <scope>NUCLEOTIDE SEQUENCE [LARGE SCALE GENOMIC DNA]</scope>
    <source>
        <strain evidence="3 4">GWTS #1</strain>
    </source>
</reference>
<dbReference type="AlphaFoldDB" id="A0A1D7UT30"/>
<accession>A0A1D7UT30</accession>